<evidence type="ECO:0000313" key="2">
    <source>
        <dbReference type="EMBL" id="CAH0370084.1"/>
    </source>
</evidence>
<evidence type="ECO:0000313" key="3">
    <source>
        <dbReference type="Proteomes" id="UP000789595"/>
    </source>
</evidence>
<comment type="caution">
    <text evidence="2">The sequence shown here is derived from an EMBL/GenBank/DDBJ whole genome shotgun (WGS) entry which is preliminary data.</text>
</comment>
<feature type="compositionally biased region" description="Basic and acidic residues" evidence="1">
    <location>
        <begin position="31"/>
        <end position="62"/>
    </location>
</feature>
<feature type="region of interest" description="Disordered" evidence="1">
    <location>
        <begin position="30"/>
        <end position="110"/>
    </location>
</feature>
<dbReference type="EMBL" id="CAKKNE010000002">
    <property type="protein sequence ID" value="CAH0370084.1"/>
    <property type="molecule type" value="Genomic_DNA"/>
</dbReference>
<proteinExistence type="predicted"/>
<organism evidence="2 3">
    <name type="scientific">Pelagomonas calceolata</name>
    <dbReference type="NCBI Taxonomy" id="35677"/>
    <lineage>
        <taxon>Eukaryota</taxon>
        <taxon>Sar</taxon>
        <taxon>Stramenopiles</taxon>
        <taxon>Ochrophyta</taxon>
        <taxon>Pelagophyceae</taxon>
        <taxon>Pelagomonadales</taxon>
        <taxon>Pelagomonadaceae</taxon>
        <taxon>Pelagomonas</taxon>
    </lineage>
</organism>
<protein>
    <submittedName>
        <fullName evidence="2">Uncharacterized protein</fullName>
    </submittedName>
</protein>
<keyword evidence="3" id="KW-1185">Reference proteome</keyword>
<evidence type="ECO:0000256" key="1">
    <source>
        <dbReference type="SAM" id="MobiDB-lite"/>
    </source>
</evidence>
<dbReference type="Proteomes" id="UP000789595">
    <property type="component" value="Unassembled WGS sequence"/>
</dbReference>
<sequence length="378" mass="39760">MLLFPTGVSGATDSSSMLLAISWRISSVIDSARDRGREPSDGARDAGRDPSDRSEGARDPGREPSSPSDTSEIGDCGSEPSLRPPSEMGDMRPSSLASSAPPCEPREPMARRRASTAWSFSRSVLPSPIIASFFMATSMLSCGMKKVWSSDRLTMHLSSSFCVRWQARSAAASFTRRSTQQSRIGRWKSDVDAFARNLILFLNLSRSSSVIVPSVSTNFSKYAWRSSRSHSSISCTFHRCSGTAQFPTLTGRLSRQCTLFTTLTFFLIFRPFPKTALAARWSLRSVRASSSSGSSPGAGAGASAAGLSSTAPSGGGASFASGSAALAPSALLSSAFVSGGAAASAIAASMASRRRLPRAWTGFPLPAGAAFCVHGPSH</sequence>
<reference evidence="2" key="1">
    <citation type="submission" date="2021-11" db="EMBL/GenBank/DDBJ databases">
        <authorList>
            <consortium name="Genoscope - CEA"/>
            <person name="William W."/>
        </authorList>
    </citation>
    <scope>NUCLEOTIDE SEQUENCE</scope>
</reference>
<name>A0A8J2SP74_9STRA</name>
<gene>
    <name evidence="2" type="ORF">PECAL_2P32340</name>
</gene>
<accession>A0A8J2SP74</accession>
<dbReference type="AlphaFoldDB" id="A0A8J2SP74"/>